<sequence length="397" mass="43183">MAETLDDGAFWLPSNFLTDDDLLIDKENINRDSISAGFGQNSLRFSRFGSSLPLHSRVSSAVTEAGQEEFLVKLARQLAQSSLQENQKFNPSHTFTRDNAPEKLWVLSTSPQSTLSGIGGWPSRSGDVSCKVPSRVPSPSEAQHDARDLINAAAGKVARLQFNTHAQTNQQNMALFGAPGKSSSLVPKCPNISSSAWGRCKVPNTMTHPPTVEKGALHSNQTAVSYNFPRASQALQLGQARHEIKQQGHIEICGRQGREGWHCQHCLQQKMRTRCGGGHGAAVGGALGLPQSAWPLLEIQHHHHQRAQSSGGSSMIGGFLGTSGARRQRQSTGTGVFLPRRFEAPEPRKKPAVLLPARVVQALHLNLEELDVHPQPTFVPDHDALMARRSAIWAPQS</sequence>
<evidence type="ECO:0000313" key="2">
    <source>
        <dbReference type="EMBL" id="GMH15381.1"/>
    </source>
</evidence>
<gene>
    <name evidence="2" type="ORF">Nepgr_017222</name>
</gene>
<organism evidence="2 3">
    <name type="scientific">Nepenthes gracilis</name>
    <name type="common">Slender pitcher plant</name>
    <dbReference type="NCBI Taxonomy" id="150966"/>
    <lineage>
        <taxon>Eukaryota</taxon>
        <taxon>Viridiplantae</taxon>
        <taxon>Streptophyta</taxon>
        <taxon>Embryophyta</taxon>
        <taxon>Tracheophyta</taxon>
        <taxon>Spermatophyta</taxon>
        <taxon>Magnoliopsida</taxon>
        <taxon>eudicotyledons</taxon>
        <taxon>Gunneridae</taxon>
        <taxon>Pentapetalae</taxon>
        <taxon>Caryophyllales</taxon>
        <taxon>Nepenthaceae</taxon>
        <taxon>Nepenthes</taxon>
    </lineage>
</organism>
<comment type="caution">
    <text evidence="2">The sequence shown here is derived from an EMBL/GenBank/DDBJ whole genome shotgun (WGS) entry which is preliminary data.</text>
</comment>
<dbReference type="AlphaFoldDB" id="A0AAD3SS56"/>
<dbReference type="PANTHER" id="PTHR33356:SF17">
    <property type="entry name" value="TPX2 CENTRAL DOMAIN-CONTAINING PROTEIN"/>
    <property type="match status" value="1"/>
</dbReference>
<name>A0AAD3SS56_NEPGR</name>
<protein>
    <submittedName>
        <fullName evidence="2">Uncharacterized protein</fullName>
    </submittedName>
</protein>
<reference evidence="2" key="1">
    <citation type="submission" date="2023-05" db="EMBL/GenBank/DDBJ databases">
        <title>Nepenthes gracilis genome sequencing.</title>
        <authorList>
            <person name="Fukushima K."/>
        </authorList>
    </citation>
    <scope>NUCLEOTIDE SEQUENCE</scope>
    <source>
        <strain evidence="2">SING2019-196</strain>
    </source>
</reference>
<feature type="region of interest" description="Disordered" evidence="1">
    <location>
        <begin position="116"/>
        <end position="144"/>
    </location>
</feature>
<dbReference type="EMBL" id="BSYO01000015">
    <property type="protein sequence ID" value="GMH15381.1"/>
    <property type="molecule type" value="Genomic_DNA"/>
</dbReference>
<proteinExistence type="predicted"/>
<dbReference type="Proteomes" id="UP001279734">
    <property type="component" value="Unassembled WGS sequence"/>
</dbReference>
<evidence type="ECO:0000313" key="3">
    <source>
        <dbReference type="Proteomes" id="UP001279734"/>
    </source>
</evidence>
<keyword evidence="3" id="KW-1185">Reference proteome</keyword>
<dbReference type="PANTHER" id="PTHR33356">
    <property type="entry name" value="TIP41-LIKE PROTEIN"/>
    <property type="match status" value="1"/>
</dbReference>
<accession>A0AAD3SS56</accession>
<feature type="region of interest" description="Disordered" evidence="1">
    <location>
        <begin position="302"/>
        <end position="340"/>
    </location>
</feature>
<evidence type="ECO:0000256" key="1">
    <source>
        <dbReference type="SAM" id="MobiDB-lite"/>
    </source>
</evidence>